<dbReference type="PANTHER" id="PTHR43400:SF7">
    <property type="entry name" value="FAD-DEPENDENT OXIDOREDUCTASE 2 FAD BINDING DOMAIN-CONTAINING PROTEIN"/>
    <property type="match status" value="1"/>
</dbReference>
<dbReference type="Proteomes" id="UP000191153">
    <property type="component" value="Unassembled WGS sequence"/>
</dbReference>
<dbReference type="EMBL" id="FUWX01000014">
    <property type="protein sequence ID" value="SJZ89967.1"/>
    <property type="molecule type" value="Genomic_DNA"/>
</dbReference>
<dbReference type="GO" id="GO:0016491">
    <property type="term" value="F:oxidoreductase activity"/>
    <property type="evidence" value="ECO:0007669"/>
    <property type="project" value="UniProtKB-KW"/>
</dbReference>
<comment type="similarity">
    <text evidence="3">Belongs to the FAD-dependent oxidoreductase 2 family. FRD/SDH subfamily.</text>
</comment>
<gene>
    <name evidence="8" type="ORF">SAMN02745174_01882</name>
</gene>
<keyword evidence="4" id="KW-0285">Flavoprotein</keyword>
<evidence type="ECO:0000256" key="1">
    <source>
        <dbReference type="ARBA" id="ARBA00001917"/>
    </source>
</evidence>
<organism evidence="8 9">
    <name type="scientific">Cetobacterium ceti</name>
    <dbReference type="NCBI Taxonomy" id="180163"/>
    <lineage>
        <taxon>Bacteria</taxon>
        <taxon>Fusobacteriati</taxon>
        <taxon>Fusobacteriota</taxon>
        <taxon>Fusobacteriia</taxon>
        <taxon>Fusobacteriales</taxon>
        <taxon>Fusobacteriaceae</taxon>
        <taxon>Cetobacterium</taxon>
    </lineage>
</organism>
<dbReference type="AlphaFoldDB" id="A0A1T4PF53"/>
<dbReference type="SUPFAM" id="SSF56425">
    <property type="entry name" value="Succinate dehydrogenase/fumarate reductase flavoprotein, catalytic domain"/>
    <property type="match status" value="1"/>
</dbReference>
<dbReference type="PRINTS" id="PR00368">
    <property type="entry name" value="FADPNR"/>
</dbReference>
<dbReference type="PANTHER" id="PTHR43400">
    <property type="entry name" value="FUMARATE REDUCTASE"/>
    <property type="match status" value="1"/>
</dbReference>
<keyword evidence="5" id="KW-0274">FAD</keyword>
<dbReference type="SMART" id="SM00900">
    <property type="entry name" value="FMN_bind"/>
    <property type="match status" value="1"/>
</dbReference>
<reference evidence="8 9" key="1">
    <citation type="submission" date="2017-02" db="EMBL/GenBank/DDBJ databases">
        <authorList>
            <person name="Peterson S.W."/>
        </authorList>
    </citation>
    <scope>NUCLEOTIDE SEQUENCE [LARGE SCALE GENOMIC DNA]</scope>
    <source>
        <strain evidence="8 9">ATCC 700028</strain>
    </source>
</reference>
<sequence length="561" mass="62000">MNKSGKLLMLGLIVGALGQNILANEKMYVVKEKGFSGEIKLEVISDDDKIKDIKLVSHNETSHIMSRAFPILKERILKANSPIVDSVSGATYTSTAIKRGVNEVYKKMGKKYGRITPRTKAPEQPIAYLETVKTDLVIVGGGPAGLAAAIAAKESGIKNVILIEKLDILSGNGKYDMNFYDLINSDAQKKAGVEDSIEKFVKDNSNSMDTPERTMAQAKGAWVLDKWLRNMGIELNHYYGKRGHMAEKDAYGGEEVQDGLEKRAKELGIDIRTSTKGLDFIMENGKVSGVKVQNKNNFYDIKSTGVVITTGGFSSNKELLKKYVPGSENFQTSNQIGATGDFLPIFEKYNMEVKNLDVLNIFPFIISHTRDLTGGGDGFILVNKMGKRFMSESISKDKRVEAANKMLEQPDSQVFYIYDQNLYESSYRLQKHTAKGYHVKADTLEELGEKLGINSEILEETILTYNKGVKGKIKDPYTEKPFKREFKLEGPFYGVQVESAVHMTRGGVVANEKTEVLYEDGKIVPGLFAAGEVTNSSAAYSAAVIFGRIAGENAAKYINNK</sequence>
<dbReference type="Gene3D" id="3.90.700.10">
    <property type="entry name" value="Succinate dehydrogenase/fumarate reductase flavoprotein, catalytic domain"/>
    <property type="match status" value="1"/>
</dbReference>
<dbReference type="Gene3D" id="3.50.50.60">
    <property type="entry name" value="FAD/NAD(P)-binding domain"/>
    <property type="match status" value="1"/>
</dbReference>
<accession>A0A1T4PF53</accession>
<comment type="cofactor">
    <cofactor evidence="2">
        <name>FAD</name>
        <dbReference type="ChEBI" id="CHEBI:57692"/>
    </cofactor>
</comment>
<dbReference type="PRINTS" id="PR00411">
    <property type="entry name" value="PNDRDTASEI"/>
</dbReference>
<keyword evidence="9" id="KW-1185">Reference proteome</keyword>
<evidence type="ECO:0000256" key="5">
    <source>
        <dbReference type="ARBA" id="ARBA00022827"/>
    </source>
</evidence>
<dbReference type="SUPFAM" id="SSF51905">
    <property type="entry name" value="FAD/NAD(P)-binding domain"/>
    <property type="match status" value="1"/>
</dbReference>
<comment type="cofactor">
    <cofactor evidence="1">
        <name>FMN</name>
        <dbReference type="ChEBI" id="CHEBI:58210"/>
    </cofactor>
</comment>
<keyword evidence="6" id="KW-0560">Oxidoreductase</keyword>
<dbReference type="GO" id="GO:0010181">
    <property type="term" value="F:FMN binding"/>
    <property type="evidence" value="ECO:0007669"/>
    <property type="project" value="InterPro"/>
</dbReference>
<name>A0A1T4PF53_9FUSO</name>
<dbReference type="InterPro" id="IPR007329">
    <property type="entry name" value="FMN-bd"/>
</dbReference>
<evidence type="ECO:0000259" key="7">
    <source>
        <dbReference type="SMART" id="SM00900"/>
    </source>
</evidence>
<evidence type="ECO:0000313" key="9">
    <source>
        <dbReference type="Proteomes" id="UP000191153"/>
    </source>
</evidence>
<dbReference type="Pfam" id="PF04205">
    <property type="entry name" value="FMN_bind"/>
    <property type="match status" value="1"/>
</dbReference>
<evidence type="ECO:0000256" key="6">
    <source>
        <dbReference type="ARBA" id="ARBA00023002"/>
    </source>
</evidence>
<proteinExistence type="inferred from homology"/>
<dbReference type="Gene3D" id="3.90.1010.20">
    <property type="match status" value="1"/>
</dbReference>
<feature type="domain" description="FMN-binding" evidence="7">
    <location>
        <begin position="34"/>
        <end position="108"/>
    </location>
</feature>
<protein>
    <submittedName>
        <fullName evidence="8">Fumarate reductase flavoprotein subunit</fullName>
    </submittedName>
</protein>
<dbReference type="InterPro" id="IPR027477">
    <property type="entry name" value="Succ_DH/fumarate_Rdtase_cat_sf"/>
</dbReference>
<dbReference type="InterPro" id="IPR050315">
    <property type="entry name" value="FAD-oxidoreductase_2"/>
</dbReference>
<dbReference type="STRING" id="180163.SAMN02745174_01882"/>
<evidence type="ECO:0000256" key="2">
    <source>
        <dbReference type="ARBA" id="ARBA00001974"/>
    </source>
</evidence>
<evidence type="ECO:0000256" key="3">
    <source>
        <dbReference type="ARBA" id="ARBA00008040"/>
    </source>
</evidence>
<dbReference type="InterPro" id="IPR036188">
    <property type="entry name" value="FAD/NAD-bd_sf"/>
</dbReference>
<dbReference type="Pfam" id="PF00890">
    <property type="entry name" value="FAD_binding_2"/>
    <property type="match status" value="1"/>
</dbReference>
<evidence type="ECO:0000313" key="8">
    <source>
        <dbReference type="EMBL" id="SJZ89967.1"/>
    </source>
</evidence>
<evidence type="ECO:0000256" key="4">
    <source>
        <dbReference type="ARBA" id="ARBA00022630"/>
    </source>
</evidence>
<dbReference type="RefSeq" id="WP_234977909.1">
    <property type="nucleotide sequence ID" value="NZ_FUWX01000014.1"/>
</dbReference>
<dbReference type="GO" id="GO:0016020">
    <property type="term" value="C:membrane"/>
    <property type="evidence" value="ECO:0007669"/>
    <property type="project" value="InterPro"/>
</dbReference>
<dbReference type="InterPro" id="IPR003953">
    <property type="entry name" value="FAD-dep_OxRdtase_2_FAD-bd"/>
</dbReference>